<dbReference type="InterPro" id="IPR027417">
    <property type="entry name" value="P-loop_NTPase"/>
</dbReference>
<keyword evidence="2 5" id="KW-0547">Nucleotide-binding</keyword>
<name>A0A8B7PMS9_HYAAZ</name>
<dbReference type="SUPFAM" id="SSF52540">
    <property type="entry name" value="P-loop containing nucleoside triphosphate hydrolases"/>
    <property type="match status" value="1"/>
</dbReference>
<dbReference type="SMART" id="SM00129">
    <property type="entry name" value="KISc"/>
    <property type="match status" value="1"/>
</dbReference>
<keyword evidence="4" id="KW-0963">Cytoplasm</keyword>
<organism evidence="8 9">
    <name type="scientific">Hyalella azteca</name>
    <name type="common">Amphipod</name>
    <dbReference type="NCBI Taxonomy" id="294128"/>
    <lineage>
        <taxon>Eukaryota</taxon>
        <taxon>Metazoa</taxon>
        <taxon>Ecdysozoa</taxon>
        <taxon>Arthropoda</taxon>
        <taxon>Crustacea</taxon>
        <taxon>Multicrustacea</taxon>
        <taxon>Malacostraca</taxon>
        <taxon>Eumalacostraca</taxon>
        <taxon>Peracarida</taxon>
        <taxon>Amphipoda</taxon>
        <taxon>Senticaudata</taxon>
        <taxon>Talitrida</taxon>
        <taxon>Talitroidea</taxon>
        <taxon>Hyalellidae</taxon>
        <taxon>Hyalella</taxon>
    </lineage>
</organism>
<accession>A0A8B7PMS9</accession>
<comment type="subcellular location">
    <subcellularLocation>
        <location evidence="1">Cytoplasm</location>
        <location evidence="1">Cytoskeleton</location>
    </subcellularLocation>
</comment>
<dbReference type="GO" id="GO:0008017">
    <property type="term" value="F:microtubule binding"/>
    <property type="evidence" value="ECO:0007669"/>
    <property type="project" value="InterPro"/>
</dbReference>
<dbReference type="GO" id="GO:0003777">
    <property type="term" value="F:microtubule motor activity"/>
    <property type="evidence" value="ECO:0007669"/>
    <property type="project" value="InterPro"/>
</dbReference>
<dbReference type="Pfam" id="PF00225">
    <property type="entry name" value="Kinesin"/>
    <property type="match status" value="1"/>
</dbReference>
<dbReference type="PANTHER" id="PTHR24115:SF929">
    <property type="entry name" value="KINESIN-LIKE PROTEIN AT 31E, ISOFORM A"/>
    <property type="match status" value="1"/>
</dbReference>
<dbReference type="AlphaFoldDB" id="A0A8B7PMS9"/>
<dbReference type="OrthoDB" id="3176171at2759"/>
<dbReference type="RefSeq" id="XP_018026677.1">
    <property type="nucleotide sequence ID" value="XM_018171188.2"/>
</dbReference>
<evidence type="ECO:0000259" key="7">
    <source>
        <dbReference type="PROSITE" id="PS50067"/>
    </source>
</evidence>
<dbReference type="PANTHER" id="PTHR24115">
    <property type="entry name" value="KINESIN-RELATED"/>
    <property type="match status" value="1"/>
</dbReference>
<keyword evidence="5" id="KW-0505">Motor protein</keyword>
<feature type="compositionally biased region" description="Polar residues" evidence="6">
    <location>
        <begin position="569"/>
        <end position="581"/>
    </location>
</feature>
<dbReference type="Proteomes" id="UP000694843">
    <property type="component" value="Unplaced"/>
</dbReference>
<evidence type="ECO:0000256" key="2">
    <source>
        <dbReference type="ARBA" id="ARBA00022741"/>
    </source>
</evidence>
<proteinExistence type="inferred from homology"/>
<dbReference type="PROSITE" id="PS50067">
    <property type="entry name" value="KINESIN_MOTOR_2"/>
    <property type="match status" value="1"/>
</dbReference>
<dbReference type="InterPro" id="IPR027640">
    <property type="entry name" value="Kinesin-like_fam"/>
</dbReference>
<dbReference type="SUPFAM" id="SSF47781">
    <property type="entry name" value="RuvA domain 2-like"/>
    <property type="match status" value="1"/>
</dbReference>
<reference evidence="9" key="1">
    <citation type="submission" date="2025-08" db="UniProtKB">
        <authorList>
            <consortium name="RefSeq"/>
        </authorList>
    </citation>
    <scope>IDENTIFICATION</scope>
    <source>
        <tissue evidence="9">Whole organism</tissue>
    </source>
</reference>
<dbReference type="InterPro" id="IPR001752">
    <property type="entry name" value="Kinesin_motor_dom"/>
</dbReference>
<feature type="region of interest" description="Disordered" evidence="6">
    <location>
        <begin position="551"/>
        <end position="581"/>
    </location>
</feature>
<feature type="region of interest" description="Disordered" evidence="6">
    <location>
        <begin position="798"/>
        <end position="839"/>
    </location>
</feature>
<dbReference type="PRINTS" id="PR00380">
    <property type="entry name" value="KINESINHEAVY"/>
</dbReference>
<keyword evidence="3 5" id="KW-0067">ATP-binding</keyword>
<evidence type="ECO:0000313" key="8">
    <source>
        <dbReference type="Proteomes" id="UP000694843"/>
    </source>
</evidence>
<evidence type="ECO:0000313" key="9">
    <source>
        <dbReference type="RefSeq" id="XP_018026677.1"/>
    </source>
</evidence>
<comment type="similarity">
    <text evidence="5">Belongs to the TRAFAC class myosin-kinesin ATPase superfamily. Kinesin family.</text>
</comment>
<evidence type="ECO:0000256" key="6">
    <source>
        <dbReference type="SAM" id="MobiDB-lite"/>
    </source>
</evidence>
<evidence type="ECO:0000256" key="1">
    <source>
        <dbReference type="ARBA" id="ARBA00004245"/>
    </source>
</evidence>
<keyword evidence="4" id="KW-0206">Cytoskeleton</keyword>
<feature type="compositionally biased region" description="Basic residues" evidence="6">
    <location>
        <begin position="886"/>
        <end position="895"/>
    </location>
</feature>
<dbReference type="GO" id="GO:0016887">
    <property type="term" value="F:ATP hydrolysis activity"/>
    <property type="evidence" value="ECO:0007669"/>
    <property type="project" value="TreeGrafter"/>
</dbReference>
<dbReference type="Gene3D" id="3.40.850.10">
    <property type="entry name" value="Kinesin motor domain"/>
    <property type="match status" value="1"/>
</dbReference>
<dbReference type="InterPro" id="IPR010994">
    <property type="entry name" value="RuvA_2-like"/>
</dbReference>
<feature type="domain" description="Kinesin motor" evidence="7">
    <location>
        <begin position="5"/>
        <end position="434"/>
    </location>
</feature>
<dbReference type="KEGG" id="hazt:108682075"/>
<dbReference type="GO" id="GO:0005874">
    <property type="term" value="C:microtubule"/>
    <property type="evidence" value="ECO:0007669"/>
    <property type="project" value="TreeGrafter"/>
</dbReference>
<dbReference type="GeneID" id="108682075"/>
<keyword evidence="8" id="KW-1185">Reference proteome</keyword>
<feature type="region of interest" description="Disordered" evidence="6">
    <location>
        <begin position="883"/>
        <end position="913"/>
    </location>
</feature>
<dbReference type="GO" id="GO:0005871">
    <property type="term" value="C:kinesin complex"/>
    <property type="evidence" value="ECO:0007669"/>
    <property type="project" value="TreeGrafter"/>
</dbReference>
<dbReference type="GO" id="GO:0007018">
    <property type="term" value="P:microtubule-based movement"/>
    <property type="evidence" value="ECO:0007669"/>
    <property type="project" value="InterPro"/>
</dbReference>
<protein>
    <submittedName>
        <fullName evidence="9">Uncharacterized protein LOC108682075</fullName>
    </submittedName>
</protein>
<feature type="compositionally biased region" description="Basic and acidic residues" evidence="6">
    <location>
        <begin position="896"/>
        <end position="909"/>
    </location>
</feature>
<feature type="region of interest" description="Disordered" evidence="6">
    <location>
        <begin position="481"/>
        <end position="521"/>
    </location>
</feature>
<evidence type="ECO:0000256" key="4">
    <source>
        <dbReference type="ARBA" id="ARBA00023212"/>
    </source>
</evidence>
<gene>
    <name evidence="9" type="primary">LOC108682075</name>
</gene>
<feature type="region of interest" description="Disordered" evidence="6">
    <location>
        <begin position="851"/>
        <end position="871"/>
    </location>
</feature>
<dbReference type="InterPro" id="IPR036961">
    <property type="entry name" value="Kinesin_motor_dom_sf"/>
</dbReference>
<feature type="binding site" evidence="5">
    <location>
        <begin position="83"/>
        <end position="90"/>
    </location>
    <ligand>
        <name>ATP</name>
        <dbReference type="ChEBI" id="CHEBI:30616"/>
    </ligand>
</feature>
<evidence type="ECO:0000256" key="5">
    <source>
        <dbReference type="PROSITE-ProRule" id="PRU00283"/>
    </source>
</evidence>
<evidence type="ECO:0000256" key="3">
    <source>
        <dbReference type="ARBA" id="ARBA00022840"/>
    </source>
</evidence>
<sequence>MAELNFKVFLRPHPVQDAPESDRAVLTPDYSQNLVQDTISNRTYELDGVFDPCCAQKTVYEKAVQPLVKAVLQGYNATVLAYGQTGSGKTFTMGTGGGLQSRPQDQGILQRALADFLDAAASGDAIAYEDKATSGGTEPQHRRITDVTPTKIFATNGNNEMEGTAESNNFIERHSSEVLNTDAIEGDGSGSCRHKHDIPELPSQLMTDESGMKINTPKMNATTCVLKQDKARAKFCIKLSFLEVYNEKVYDLLTSNRSQLIIRPDMTGGMQATGCVEKCVKCVESAETLLAAATRRRTVAKTNLNVHSSRSHALVGIKLSRGQQGSSVLWVVDLAGSESVGRQYQCAADAAQGSSKKLFNEGVAINKGLLALGKVLSARASGSGHVPYRDSILTQLLRESLCGDACAAVIACARLAHVSQTRTTLLYAEQMRDVRTRPVQQLSSARKMLKRRYEDPTATPNLASKRLHLRTSDLKATRSGALRNSSLSIRGTPGPLAVAHNTTVSTPGHTPAATRGSLKALDSSFQPRFREDHSIGTAKRSPLIFPSLQQPQFEEEHSLPLEDQAPDAPTSQLRASSPLQNNFLGSPLEGVAKLPRSVLQADMSSFISPLVHQVERRIMDKLEDSFNFSFISRFTRSRAVKDATACTGSEQGSPDLGAAVLEAMFSTPTTSGRQRRHFHDAVEKMVERAVHNSVAKRPRRSTRLSVQDAEPLDTLAVSMDSSENSHNSKTNDGFLVPTCLPPVAKKRAKKLALEFFPHTPHAVTPGMLDKKLELSETYKPASETGCARRRCSSGAASEAGLSDSASVEAGAATPCDDSIHDGRVSSTTAEPSRLKKKTKYEDPVNVSIFDSDESSHSILSDSNENRQTDVSQVSYDMKTMNESVGLKRKRGRPRKKNLESWEENVDHRASMKSMQNSWNRSVLGDVSNTIQSDSFSTDLNETVIDSSMSKTGGKLSATLRHNIMNDSDFFGNESYQQTETCLFENSLMPEPRVKFNVTCTNWTTRNRKKEADEHQQTHLQDETDFSCTMRRAKRVAAAKTLNQTCVDMNSSMWHADISHNAFDDTLNTTRSGLRPRQNIRKPARLTFEPVIAVNKASNLRSKKSSQNKLNATTCLSNSRVNARRGDKLNTTSSNRRKKIQQASLDVTTCTVSPSVVRSHAQHVLAILNSGDEKRIQQLPTIGPKYATIISNHRKFFGDFSSIEDATSIPGLPRTICRRFVIANTLLN</sequence>
<dbReference type="GO" id="GO:0005524">
    <property type="term" value="F:ATP binding"/>
    <property type="evidence" value="ECO:0007669"/>
    <property type="project" value="UniProtKB-UniRule"/>
</dbReference>
<dbReference type="Gene3D" id="1.10.150.280">
    <property type="entry name" value="AF1531-like domain"/>
    <property type="match status" value="1"/>
</dbReference>